<protein>
    <submittedName>
        <fullName evidence="1">Uncharacterized protein</fullName>
    </submittedName>
</protein>
<name>A0A1H1B436_9BURK</name>
<dbReference type="EMBL" id="FNKP01000001">
    <property type="protein sequence ID" value="SDQ46687.1"/>
    <property type="molecule type" value="Genomic_DNA"/>
</dbReference>
<evidence type="ECO:0000313" key="1">
    <source>
        <dbReference type="EMBL" id="SDQ46687.1"/>
    </source>
</evidence>
<dbReference type="Proteomes" id="UP000183487">
    <property type="component" value="Unassembled WGS sequence"/>
</dbReference>
<proteinExistence type="predicted"/>
<reference evidence="2" key="1">
    <citation type="submission" date="2016-10" db="EMBL/GenBank/DDBJ databases">
        <authorList>
            <person name="Varghese N."/>
        </authorList>
    </citation>
    <scope>NUCLEOTIDE SEQUENCE [LARGE SCALE GENOMIC DNA]</scope>
    <source>
        <strain evidence="2">GAS106B</strain>
    </source>
</reference>
<evidence type="ECO:0000313" key="2">
    <source>
        <dbReference type="Proteomes" id="UP000183487"/>
    </source>
</evidence>
<accession>A0A1H1B436</accession>
<organism evidence="1 2">
    <name type="scientific">Paraburkholderia fungorum</name>
    <dbReference type="NCBI Taxonomy" id="134537"/>
    <lineage>
        <taxon>Bacteria</taxon>
        <taxon>Pseudomonadati</taxon>
        <taxon>Pseudomonadota</taxon>
        <taxon>Betaproteobacteria</taxon>
        <taxon>Burkholderiales</taxon>
        <taxon>Burkholderiaceae</taxon>
        <taxon>Paraburkholderia</taxon>
    </lineage>
</organism>
<keyword evidence="2" id="KW-1185">Reference proteome</keyword>
<dbReference type="AlphaFoldDB" id="A0A1H1B436"/>
<sequence>MASAWPGDAARLPRLIRHGAESRKRKSNAQIWGVRFVATQHSTLERLSPLAALGFTGDMFL</sequence>
<gene>
    <name evidence="1" type="ORF">SAMN05443245_1488</name>
</gene>